<protein>
    <recommendedName>
        <fullName evidence="4">tRNA pseudouridine synthase</fullName>
        <ecNumber evidence="4">5.4.99.12</ecNumber>
    </recommendedName>
</protein>
<evidence type="ECO:0000259" key="6">
    <source>
        <dbReference type="Pfam" id="PF01416"/>
    </source>
</evidence>
<evidence type="ECO:0000256" key="5">
    <source>
        <dbReference type="SAM" id="MobiDB-lite"/>
    </source>
</evidence>
<dbReference type="PANTHER" id="PTHR11142">
    <property type="entry name" value="PSEUDOURIDYLATE SYNTHASE"/>
    <property type="match status" value="1"/>
</dbReference>
<reference evidence="7" key="1">
    <citation type="submission" date="2021-01" db="EMBL/GenBank/DDBJ databases">
        <authorList>
            <person name="Corre E."/>
            <person name="Pelletier E."/>
            <person name="Niang G."/>
            <person name="Scheremetjew M."/>
            <person name="Finn R."/>
            <person name="Kale V."/>
            <person name="Holt S."/>
            <person name="Cochrane G."/>
            <person name="Meng A."/>
            <person name="Brown T."/>
            <person name="Cohen L."/>
        </authorList>
    </citation>
    <scope>NUCLEOTIDE SEQUENCE</scope>
    <source>
        <strain evidence="7">CCMP1594</strain>
    </source>
</reference>
<dbReference type="GO" id="GO:0003723">
    <property type="term" value="F:RNA binding"/>
    <property type="evidence" value="ECO:0007669"/>
    <property type="project" value="InterPro"/>
</dbReference>
<dbReference type="GO" id="GO:0005634">
    <property type="term" value="C:nucleus"/>
    <property type="evidence" value="ECO:0007669"/>
    <property type="project" value="TreeGrafter"/>
</dbReference>
<dbReference type="EC" id="5.4.99.12" evidence="4"/>
<dbReference type="EMBL" id="HBJA01138869">
    <property type="protein sequence ID" value="CAE0836478.1"/>
    <property type="molecule type" value="Transcribed_RNA"/>
</dbReference>
<comment type="similarity">
    <text evidence="1 4">Belongs to the tRNA pseudouridine synthase TruA family.</text>
</comment>
<dbReference type="GO" id="GO:0031119">
    <property type="term" value="P:tRNA pseudouridine synthesis"/>
    <property type="evidence" value="ECO:0007669"/>
    <property type="project" value="TreeGrafter"/>
</dbReference>
<evidence type="ECO:0000256" key="2">
    <source>
        <dbReference type="ARBA" id="ARBA00022694"/>
    </source>
</evidence>
<sequence length="428" mass="48062">MAYLGENYRGLAVQENVPDTVEAMLFNALQKTCLITDTKTCHYSRCGRTDKGVSAWGQVVAVHMRSNLKEGVEFVATEKDAPSASTTADQLPLSDCTVSQNTLSASPTSPIASAATTCSSSTITTASCSSSSSPSSSLSTASGNPNARELDYVQMLNRVLPFDIRVLAWAPVDADFSARFSCAGRVYKYFFLKRDLDIDRMREASQLLVGEHDFRNFCKMDVVHVSNFVREIRDFTIEPCSPHNCDQPTSLWVATISGTAFLYHQIRCMMQILFEVGARLEECDVVKTMLDVEVTKNKPQYPLASEVGLVLWDCQFPSLQWSSTVEAQRLLMAKLLEVYEDRIIKSTMVGAMRAHLQTEMLFSSLHSSGRTAHNVRWKDMEEPPQKRKYVPLMQRDTEPHFEQRVESLSESKKLKRDSNLKKGGEMRR</sequence>
<feature type="region of interest" description="Disordered" evidence="5">
    <location>
        <begin position="381"/>
        <end position="428"/>
    </location>
</feature>
<name>A0A7S4GGL5_9EUGL</name>
<dbReference type="InterPro" id="IPR020095">
    <property type="entry name" value="PsdUridine_synth_TruA_C"/>
</dbReference>
<dbReference type="Gene3D" id="3.30.70.660">
    <property type="entry name" value="Pseudouridine synthase I, catalytic domain, C-terminal subdomain"/>
    <property type="match status" value="1"/>
</dbReference>
<dbReference type="Gene3D" id="3.30.70.580">
    <property type="entry name" value="Pseudouridine synthase I, catalytic domain, N-terminal subdomain"/>
    <property type="match status" value="1"/>
</dbReference>
<dbReference type="InterPro" id="IPR001406">
    <property type="entry name" value="PsdUridine_synth_TruA"/>
</dbReference>
<feature type="compositionally biased region" description="Basic and acidic residues" evidence="5">
    <location>
        <begin position="395"/>
        <end position="428"/>
    </location>
</feature>
<organism evidence="7">
    <name type="scientific">Eutreptiella gymnastica</name>
    <dbReference type="NCBI Taxonomy" id="73025"/>
    <lineage>
        <taxon>Eukaryota</taxon>
        <taxon>Discoba</taxon>
        <taxon>Euglenozoa</taxon>
        <taxon>Euglenida</taxon>
        <taxon>Spirocuta</taxon>
        <taxon>Euglenophyceae</taxon>
        <taxon>Eutreptiales</taxon>
        <taxon>Eutreptiaceae</taxon>
        <taxon>Eutreptiella</taxon>
    </lineage>
</organism>
<dbReference type="GO" id="GO:0160147">
    <property type="term" value="F:tRNA pseudouridine(38-40) synthase activity"/>
    <property type="evidence" value="ECO:0007669"/>
    <property type="project" value="UniProtKB-EC"/>
</dbReference>
<dbReference type="PANTHER" id="PTHR11142:SF5">
    <property type="entry name" value="TRNA PSEUDOURIDINE(38_39) SYNTHASE"/>
    <property type="match status" value="1"/>
</dbReference>
<dbReference type="InterPro" id="IPR020094">
    <property type="entry name" value="TruA/RsuA/RluB/E/F_N"/>
</dbReference>
<accession>A0A7S4GGL5</accession>
<evidence type="ECO:0000256" key="4">
    <source>
        <dbReference type="RuleBase" id="RU003792"/>
    </source>
</evidence>
<dbReference type="Pfam" id="PF01416">
    <property type="entry name" value="PseudoU_synth_1"/>
    <property type="match status" value="1"/>
</dbReference>
<keyword evidence="3 4" id="KW-0413">Isomerase</keyword>
<dbReference type="GO" id="GO:1990481">
    <property type="term" value="P:mRNA pseudouridine synthesis"/>
    <property type="evidence" value="ECO:0007669"/>
    <property type="project" value="TreeGrafter"/>
</dbReference>
<dbReference type="GO" id="GO:0005737">
    <property type="term" value="C:cytoplasm"/>
    <property type="evidence" value="ECO:0007669"/>
    <property type="project" value="TreeGrafter"/>
</dbReference>
<proteinExistence type="inferred from homology"/>
<gene>
    <name evidence="7" type="ORF">EGYM00163_LOCUS47842</name>
</gene>
<dbReference type="InterPro" id="IPR020103">
    <property type="entry name" value="PsdUridine_synth_cat_dom_sf"/>
</dbReference>
<dbReference type="InterPro" id="IPR020097">
    <property type="entry name" value="PsdUridine_synth_TruA_a/b_dom"/>
</dbReference>
<feature type="domain" description="Pseudouridine synthase I TruA alpha/beta" evidence="6">
    <location>
        <begin position="204"/>
        <end position="317"/>
    </location>
</feature>
<dbReference type="SUPFAM" id="SSF55120">
    <property type="entry name" value="Pseudouridine synthase"/>
    <property type="match status" value="1"/>
</dbReference>
<evidence type="ECO:0000256" key="3">
    <source>
        <dbReference type="ARBA" id="ARBA00023235"/>
    </source>
</evidence>
<evidence type="ECO:0000256" key="1">
    <source>
        <dbReference type="ARBA" id="ARBA00009375"/>
    </source>
</evidence>
<dbReference type="AlphaFoldDB" id="A0A7S4GGL5"/>
<keyword evidence="2 4" id="KW-0819">tRNA processing</keyword>
<comment type="catalytic activity">
    <reaction evidence="4">
        <text>uridine(38/39/40) in tRNA = pseudouridine(38/39/40) in tRNA</text>
        <dbReference type="Rhea" id="RHEA:22376"/>
        <dbReference type="Rhea" id="RHEA-COMP:10085"/>
        <dbReference type="Rhea" id="RHEA-COMP:10087"/>
        <dbReference type="ChEBI" id="CHEBI:65314"/>
        <dbReference type="ChEBI" id="CHEBI:65315"/>
        <dbReference type="EC" id="5.4.99.12"/>
    </reaction>
</comment>
<evidence type="ECO:0000313" key="7">
    <source>
        <dbReference type="EMBL" id="CAE0836478.1"/>
    </source>
</evidence>